<evidence type="ECO:0000256" key="5">
    <source>
        <dbReference type="HAMAP-Rule" id="MF_00601"/>
    </source>
</evidence>
<keyword evidence="3 5" id="KW-0170">Cobalt</keyword>
<dbReference type="RefSeq" id="WP_054211965.1">
    <property type="nucleotide sequence ID" value="NZ_LGSZ01000095.1"/>
</dbReference>
<dbReference type="EC" id="4.3.1.7" evidence="5"/>
<keyword evidence="7" id="KW-1185">Reference proteome</keyword>
<evidence type="ECO:0000313" key="7">
    <source>
        <dbReference type="Proteomes" id="UP000037822"/>
    </source>
</evidence>
<accession>A0A0N1N0L7</accession>
<feature type="binding site" evidence="5">
    <location>
        <position position="209"/>
    </location>
    <ligand>
        <name>adenosylcob(III)alamin</name>
        <dbReference type="ChEBI" id="CHEBI:18408"/>
    </ligand>
</feature>
<dbReference type="Gene3D" id="3.40.50.11240">
    <property type="entry name" value="Ethanolamine ammonia-lyase light chain (EutC)"/>
    <property type="match status" value="1"/>
</dbReference>
<dbReference type="Proteomes" id="UP000037822">
    <property type="component" value="Unassembled WGS sequence"/>
</dbReference>
<evidence type="ECO:0000256" key="3">
    <source>
        <dbReference type="ARBA" id="ARBA00023285"/>
    </source>
</evidence>
<dbReference type="OrthoDB" id="114248at2"/>
<dbReference type="Pfam" id="PF05985">
    <property type="entry name" value="EutC"/>
    <property type="match status" value="1"/>
</dbReference>
<dbReference type="AlphaFoldDB" id="A0A0N1N0L7"/>
<evidence type="ECO:0000256" key="1">
    <source>
        <dbReference type="ARBA" id="ARBA00022628"/>
    </source>
</evidence>
<organism evidence="6 7">
    <name type="scientific">Bosea vaviloviae</name>
    <dbReference type="NCBI Taxonomy" id="1526658"/>
    <lineage>
        <taxon>Bacteria</taxon>
        <taxon>Pseudomonadati</taxon>
        <taxon>Pseudomonadota</taxon>
        <taxon>Alphaproteobacteria</taxon>
        <taxon>Hyphomicrobiales</taxon>
        <taxon>Boseaceae</taxon>
        <taxon>Bosea</taxon>
    </lineage>
</organism>
<dbReference type="GO" id="GO:0009350">
    <property type="term" value="C:ethanolamine ammonia-lyase complex"/>
    <property type="evidence" value="ECO:0007669"/>
    <property type="project" value="UniProtKB-UniRule"/>
</dbReference>
<evidence type="ECO:0000313" key="6">
    <source>
        <dbReference type="EMBL" id="KPH73619.1"/>
    </source>
</evidence>
<dbReference type="PANTHER" id="PTHR39330:SF1">
    <property type="entry name" value="ETHANOLAMINE AMMONIA-LYASE SMALL SUBUNIT"/>
    <property type="match status" value="1"/>
</dbReference>
<reference evidence="6 7" key="1">
    <citation type="submission" date="2015-07" db="EMBL/GenBank/DDBJ databases">
        <title>Whole genome sequencing of Bosea vaviloviae isolated from cave pool.</title>
        <authorList>
            <person name="Tan N.E.H."/>
            <person name="Lee Y.P."/>
            <person name="Gan H.M."/>
            <person name="Barton H."/>
            <person name="Savka M.A."/>
        </authorList>
    </citation>
    <scope>NUCLEOTIDE SEQUENCE [LARGE SCALE GENOMIC DNA]</scope>
    <source>
        <strain evidence="6 7">SD260</strain>
    </source>
</reference>
<dbReference type="PIRSF" id="PIRSF018982">
    <property type="entry name" value="EutC"/>
    <property type="match status" value="1"/>
</dbReference>
<comment type="similarity">
    <text evidence="5">Belongs to the EutC family.</text>
</comment>
<comment type="function">
    <text evidence="5">Catalyzes the deamination of various vicinal amino-alcohols to oxo compounds. Allows this organism to utilize ethanolamine as the sole source of nitrogen and carbon in the presence of external vitamin B12.</text>
</comment>
<evidence type="ECO:0000256" key="4">
    <source>
        <dbReference type="ARBA" id="ARBA00024446"/>
    </source>
</evidence>
<dbReference type="PATRIC" id="fig|1526658.3.peg.4754"/>
<dbReference type="InterPro" id="IPR042251">
    <property type="entry name" value="EutC_C"/>
</dbReference>
<protein>
    <recommendedName>
        <fullName evidence="5">Ethanolamine ammonia-lyase small subunit</fullName>
        <shortName evidence="5">EAL small subunit</shortName>
        <ecNumber evidence="5">4.3.1.7</ecNumber>
    </recommendedName>
</protein>
<dbReference type="PANTHER" id="PTHR39330">
    <property type="entry name" value="ETHANOLAMINE AMMONIA-LYASE LIGHT CHAIN"/>
    <property type="match status" value="1"/>
</dbReference>
<dbReference type="InterPro" id="IPR042255">
    <property type="entry name" value="EutC_N"/>
</dbReference>
<dbReference type="UniPathway" id="UPA00560"/>
<evidence type="ECO:0000256" key="2">
    <source>
        <dbReference type="ARBA" id="ARBA00023239"/>
    </source>
</evidence>
<dbReference type="GO" id="GO:0006520">
    <property type="term" value="P:amino acid metabolic process"/>
    <property type="evidence" value="ECO:0007669"/>
    <property type="project" value="InterPro"/>
</dbReference>
<comment type="subunit">
    <text evidence="5">The basic unit is a heterodimer which dimerizes to form tetramers. The heterotetramers trimerize; 6 large subunits form a core ring with 6 small subunits projecting outwards.</text>
</comment>
<dbReference type="GO" id="GO:0031419">
    <property type="term" value="F:cobalamin binding"/>
    <property type="evidence" value="ECO:0007669"/>
    <property type="project" value="UniProtKB-UniRule"/>
</dbReference>
<dbReference type="NCBIfam" id="NF003971">
    <property type="entry name" value="PRK05465.1"/>
    <property type="match status" value="1"/>
</dbReference>
<gene>
    <name evidence="5" type="primary">eutC</name>
    <name evidence="6" type="ORF">AE618_26075</name>
</gene>
<dbReference type="EMBL" id="LGSZ01000095">
    <property type="protein sequence ID" value="KPH73619.1"/>
    <property type="molecule type" value="Genomic_DNA"/>
</dbReference>
<dbReference type="HAMAP" id="MF_00601">
    <property type="entry name" value="EutC"/>
    <property type="match status" value="1"/>
</dbReference>
<comment type="pathway">
    <text evidence="5">Amine and polyamine degradation; ethanolamine degradation.</text>
</comment>
<comment type="caution">
    <text evidence="6">The sequence shown here is derived from an EMBL/GenBank/DDBJ whole genome shotgun (WGS) entry which is preliminary data.</text>
</comment>
<comment type="catalytic activity">
    <reaction evidence="5">
        <text>ethanolamine = acetaldehyde + NH4(+)</text>
        <dbReference type="Rhea" id="RHEA:15313"/>
        <dbReference type="ChEBI" id="CHEBI:15343"/>
        <dbReference type="ChEBI" id="CHEBI:28938"/>
        <dbReference type="ChEBI" id="CHEBI:57603"/>
        <dbReference type="EC" id="4.3.1.7"/>
    </reaction>
</comment>
<comment type="cofactor">
    <cofactor evidence="5">
        <name>adenosylcob(III)alamin</name>
        <dbReference type="ChEBI" id="CHEBI:18408"/>
    </cofactor>
    <text evidence="5">Binds between the large and small subunits.</text>
</comment>
<sequence length="264" mass="27770">MTGPDEPQRPATRFADLARLTPARIALGRSGSSLPTSELLRFGLAHAQARDAVHAAFRPEQIADELATLGLETRMAHSAAHSRQDYLRRPDLGRCLSQESEAALAASRGSFDIAIVVADGLSSTAVQQNAAPLIAALLPFLQRQKLTLAPIVIAQQARVALGDEVAVALGARMVVVLIGERPGLSSPDSLGAYLTFAPRRGLTDAARNCVSNIRPGGLGFQHAAFKLAWLVDQGFRRGLTGVDLKDDSDAALEAGEGSGVLPAL</sequence>
<dbReference type="GO" id="GO:0046336">
    <property type="term" value="P:ethanolamine catabolic process"/>
    <property type="evidence" value="ECO:0007669"/>
    <property type="project" value="UniProtKB-UniRule"/>
</dbReference>
<dbReference type="GO" id="GO:0031471">
    <property type="term" value="C:ethanolamine degradation polyhedral organelle"/>
    <property type="evidence" value="ECO:0007669"/>
    <property type="project" value="UniProtKB-UniRule"/>
</dbReference>
<keyword evidence="2 5" id="KW-0456">Lyase</keyword>
<keyword evidence="4 5" id="KW-1283">Bacterial microcompartment</keyword>
<feature type="binding site" evidence="5">
    <location>
        <position position="180"/>
    </location>
    <ligand>
        <name>adenosylcob(III)alamin</name>
        <dbReference type="ChEBI" id="CHEBI:18408"/>
    </ligand>
</feature>
<keyword evidence="1 5" id="KW-0846">Cobalamin</keyword>
<dbReference type="InterPro" id="IPR009246">
    <property type="entry name" value="EutC"/>
</dbReference>
<name>A0A0N1N0L7_9HYPH</name>
<dbReference type="GO" id="GO:0008851">
    <property type="term" value="F:ethanolamine ammonia-lyase activity"/>
    <property type="evidence" value="ECO:0007669"/>
    <property type="project" value="UniProtKB-UniRule"/>
</dbReference>
<dbReference type="Gene3D" id="1.10.30.40">
    <property type="entry name" value="Ethanolamine ammonia-lyase light chain (EutC), N-terminal domain"/>
    <property type="match status" value="1"/>
</dbReference>
<proteinExistence type="inferred from homology"/>
<comment type="subcellular location">
    <subcellularLocation>
        <location evidence="5">Bacterial microcompartment</location>
    </subcellularLocation>
</comment>
<feature type="binding site" evidence="5">
    <location>
        <position position="159"/>
    </location>
    <ligand>
        <name>adenosylcob(III)alamin</name>
        <dbReference type="ChEBI" id="CHEBI:18408"/>
    </ligand>
</feature>